<dbReference type="KEGG" id="bii:BINDI_0920"/>
<dbReference type="AlphaFoldDB" id="A0A087VUQ1"/>
<dbReference type="EMBL" id="CP006018">
    <property type="protein sequence ID" value="AIC92185.1"/>
    <property type="molecule type" value="Genomic_DNA"/>
</dbReference>
<accession>A0A087VUQ1</accession>
<dbReference type="HOGENOM" id="CLU_3040866_0_0_11"/>
<proteinExistence type="predicted"/>
<gene>
    <name evidence="1" type="ORF">BINDI_0920</name>
</gene>
<name>A0A087VUQ1_9BIFI</name>
<protein>
    <submittedName>
        <fullName evidence="1">Uncharacterized protein</fullName>
    </submittedName>
</protein>
<sequence length="54" mass="5837">MMPLVDFLWLCAAGFCGAVCVFASCWTLAHPQLGLLDLAALAGFGWCMERGERS</sequence>
<organism evidence="1 2">
    <name type="scientific">Bifidobacterium [indicum] DSM 20214 = LMG 11587</name>
    <dbReference type="NCBI Taxonomy" id="1341694"/>
    <lineage>
        <taxon>Bacteria</taxon>
        <taxon>Bacillati</taxon>
        <taxon>Actinomycetota</taxon>
        <taxon>Actinomycetes</taxon>
        <taxon>Bifidobacteriales</taxon>
        <taxon>Bifidobacteriaceae</taxon>
        <taxon>Bifidobacterium</taxon>
    </lineage>
</organism>
<keyword evidence="2" id="KW-1185">Reference proteome</keyword>
<evidence type="ECO:0000313" key="2">
    <source>
        <dbReference type="Proteomes" id="UP000028569"/>
    </source>
</evidence>
<evidence type="ECO:0000313" key="1">
    <source>
        <dbReference type="EMBL" id="AIC92185.1"/>
    </source>
</evidence>
<reference evidence="1 2" key="1">
    <citation type="journal article" date="2014" name="Appl. Environ. Microbiol.">
        <title>Genomic encyclopedia of type strains of the genus Bifidobacterium.</title>
        <authorList>
            <person name="Milani C."/>
            <person name="Lugli G.A."/>
            <person name="Duranti S."/>
            <person name="Turroni F."/>
            <person name="Bottacini F."/>
            <person name="Mangifesta M."/>
            <person name="Sanchez B."/>
            <person name="Viappiani A."/>
            <person name="Mancabelli L."/>
            <person name="Taminiau B."/>
            <person name="Delcenserie V."/>
            <person name="Barrangou R."/>
            <person name="Margolles A."/>
            <person name="van Sinderen D."/>
            <person name="Ventura M."/>
        </authorList>
    </citation>
    <scope>NUCLEOTIDE SEQUENCE [LARGE SCALE GENOMIC DNA]</scope>
    <source>
        <strain evidence="1 2">LMG 11587</strain>
    </source>
</reference>
<dbReference type="Proteomes" id="UP000028569">
    <property type="component" value="Chromosome"/>
</dbReference>